<dbReference type="AlphaFoldDB" id="A0A8T2VEA8"/>
<feature type="region of interest" description="Disordered" evidence="1">
    <location>
        <begin position="253"/>
        <end position="299"/>
    </location>
</feature>
<feature type="region of interest" description="Disordered" evidence="1">
    <location>
        <begin position="20"/>
        <end position="69"/>
    </location>
</feature>
<dbReference type="InterPro" id="IPR045286">
    <property type="entry name" value="FBS1-like"/>
</dbReference>
<organism evidence="2 3">
    <name type="scientific">Ceratopteris richardii</name>
    <name type="common">Triangle waterfern</name>
    <dbReference type="NCBI Taxonomy" id="49495"/>
    <lineage>
        <taxon>Eukaryota</taxon>
        <taxon>Viridiplantae</taxon>
        <taxon>Streptophyta</taxon>
        <taxon>Embryophyta</taxon>
        <taxon>Tracheophyta</taxon>
        <taxon>Polypodiopsida</taxon>
        <taxon>Polypodiidae</taxon>
        <taxon>Polypodiales</taxon>
        <taxon>Pteridineae</taxon>
        <taxon>Pteridaceae</taxon>
        <taxon>Parkerioideae</taxon>
        <taxon>Ceratopteris</taxon>
    </lineage>
</organism>
<gene>
    <name evidence="2" type="ORF">KP509_01G076500</name>
</gene>
<feature type="compositionally biased region" description="Basic residues" evidence="1">
    <location>
        <begin position="20"/>
        <end position="31"/>
    </location>
</feature>
<feature type="compositionally biased region" description="Low complexity" evidence="1">
    <location>
        <begin position="32"/>
        <end position="49"/>
    </location>
</feature>
<proteinExistence type="predicted"/>
<dbReference type="PANTHER" id="PTHR34049">
    <property type="entry name" value="F-BOX PROTEIN SKIP27"/>
    <property type="match status" value="1"/>
</dbReference>
<accession>A0A8T2VEA8</accession>
<dbReference type="OrthoDB" id="514005at2759"/>
<evidence type="ECO:0008006" key="4">
    <source>
        <dbReference type="Google" id="ProtNLM"/>
    </source>
</evidence>
<evidence type="ECO:0000313" key="2">
    <source>
        <dbReference type="EMBL" id="KAH7446797.1"/>
    </source>
</evidence>
<dbReference type="SUPFAM" id="SSF81383">
    <property type="entry name" value="F-box domain"/>
    <property type="match status" value="1"/>
</dbReference>
<name>A0A8T2VEA8_CERRI</name>
<dbReference type="OMA" id="VIARQCH"/>
<dbReference type="EMBL" id="CM035406">
    <property type="protein sequence ID" value="KAH7446797.1"/>
    <property type="molecule type" value="Genomic_DNA"/>
</dbReference>
<reference evidence="2" key="1">
    <citation type="submission" date="2021-08" db="EMBL/GenBank/DDBJ databases">
        <title>WGS assembly of Ceratopteris richardii.</title>
        <authorList>
            <person name="Marchant D.B."/>
            <person name="Chen G."/>
            <person name="Jenkins J."/>
            <person name="Shu S."/>
            <person name="Leebens-Mack J."/>
            <person name="Grimwood J."/>
            <person name="Schmutz J."/>
            <person name="Soltis P."/>
            <person name="Soltis D."/>
            <person name="Chen Z.-H."/>
        </authorList>
    </citation>
    <scope>NUCLEOTIDE SEQUENCE</scope>
    <source>
        <strain evidence="2">Whitten #5841</strain>
        <tissue evidence="2">Leaf</tissue>
    </source>
</reference>
<comment type="caution">
    <text evidence="2">The sequence shown here is derived from an EMBL/GenBank/DDBJ whole genome shotgun (WGS) entry which is preliminary data.</text>
</comment>
<feature type="compositionally biased region" description="Pro residues" evidence="1">
    <location>
        <begin position="283"/>
        <end position="298"/>
    </location>
</feature>
<evidence type="ECO:0000313" key="3">
    <source>
        <dbReference type="Proteomes" id="UP000825935"/>
    </source>
</evidence>
<dbReference type="InterPro" id="IPR036047">
    <property type="entry name" value="F-box-like_dom_sf"/>
</dbReference>
<evidence type="ECO:0000256" key="1">
    <source>
        <dbReference type="SAM" id="MobiDB-lite"/>
    </source>
</evidence>
<sequence length="359" mass="39669">MAPDPSDPFVFASIHLLLHKQPHPRSGRSSRSRLSGNSKVVTSTSSVSSSRRHYKRRSRSRSRSKMPLHYLKPGALAQIRDAQRNARLSTSALASSKKKKRIAGAADDLNDAEEDIGIRQLGMNIGLQRRDDAMESRQANPTDIASMTPGPSLRLFGPLCPQRKKLLAPKTPLPPAMVDGLSVPITPLNPSPPAPPESEGESLLESLPLELLVRIVCNLHHDQLKPTFHVSRRLRQAVLIARECHFDFTTPDRERQDALQLSTPRADLNWPFNKNNSAGAGPSRPPTPKAPRQPPKPPQARISLAEMQQLAGPLFHGSASRVRRVKPPSLPRTTFRAIASHRVLFYEEELCQAVAQNSL</sequence>
<dbReference type="PANTHER" id="PTHR34049:SF1">
    <property type="entry name" value="F-BOX PROTEIN SKIP27"/>
    <property type="match status" value="1"/>
</dbReference>
<keyword evidence="3" id="KW-1185">Reference proteome</keyword>
<protein>
    <recommendedName>
        <fullName evidence="4">F-box domain-containing protein</fullName>
    </recommendedName>
</protein>
<dbReference type="Proteomes" id="UP000825935">
    <property type="component" value="Chromosome 1"/>
</dbReference>
<feature type="compositionally biased region" description="Basic residues" evidence="1">
    <location>
        <begin position="50"/>
        <end position="66"/>
    </location>
</feature>